<dbReference type="EMBL" id="CP058571">
    <property type="protein sequence ID" value="QLG59284.1"/>
    <property type="molecule type" value="Genomic_DNA"/>
</dbReference>
<dbReference type="AlphaFoldDB" id="A0A0V9LQA3"/>
<dbReference type="GO" id="GO:0009289">
    <property type="term" value="C:pilus"/>
    <property type="evidence" value="ECO:0007669"/>
    <property type="project" value="InterPro"/>
</dbReference>
<sequence>MKKLMIASAMAMIMATGSAMAGVKQASQGEVQFVGAVAATTCDVIVSADGAVNNQVQFGVVNVNETKNKDFKISLKDPSCINGSNKATFEWYSPALGDTGIGNQSGTATGSYVELKAKSGVTNNPSRIDAITALNNSVDFTVTQAVMGFEYTATLHADNTPGSFETAASYTVVYE</sequence>
<feature type="signal peptide" evidence="1">
    <location>
        <begin position="1"/>
        <end position="21"/>
    </location>
</feature>
<evidence type="ECO:0000256" key="1">
    <source>
        <dbReference type="SAM" id="SignalP"/>
    </source>
</evidence>
<dbReference type="EMBL" id="WCEW01000063">
    <property type="protein sequence ID" value="MTE92249.1"/>
    <property type="molecule type" value="Genomic_DNA"/>
</dbReference>
<dbReference type="EMBL" id="JANWOR010000704">
    <property type="protein sequence ID" value="MDA4180643.1"/>
    <property type="molecule type" value="Genomic_DNA"/>
</dbReference>
<reference evidence="4 6" key="3">
    <citation type="submission" date="2019-10" db="EMBL/GenBank/DDBJ databases">
        <title>Comparative genomic analysis of antimicrobial resistant Escherichia coli of diverse origin.</title>
        <authorList>
            <person name="Ghatak S."/>
            <person name="Milton A.P."/>
            <person name="Rhetso K."/>
            <person name="Purkait D."/>
            <person name="Das S."/>
            <person name="Puro K.-U."/>
            <person name="Shakuntala I."/>
            <person name="Sen A."/>
            <person name="Sanjukta R."/>
            <person name="Priya G.B."/>
            <person name="Mawlong M."/>
            <person name="Lyngdoh V."/>
            <person name="Rynghang J."/>
            <person name="Mawphlang B.L."/>
        </authorList>
    </citation>
    <scope>NUCLEOTIDE SEQUENCE [LARGE SCALE GENOMIC DNA]</scope>
    <source>
        <strain evidence="4 6">SE161</strain>
    </source>
</reference>
<reference evidence="2" key="1">
    <citation type="journal article" date="2018" name="Genome Biol.">
        <title>SKESA: strategic k-mer extension for scrupulous assemblies.</title>
        <authorList>
            <person name="Souvorov A."/>
            <person name="Agarwala R."/>
            <person name="Lipman D.J."/>
        </authorList>
    </citation>
    <scope>NUCLEOTIDE SEQUENCE [LARGE SCALE GENOMIC DNA]</scope>
    <source>
        <strain evidence="2">EC00618</strain>
    </source>
</reference>
<organism evidence="2">
    <name type="scientific">Escherichia coli</name>
    <dbReference type="NCBI Taxonomy" id="562"/>
    <lineage>
        <taxon>Bacteria</taxon>
        <taxon>Pseudomonadati</taxon>
        <taxon>Pseudomonadota</taxon>
        <taxon>Gammaproteobacteria</taxon>
        <taxon>Enterobacterales</taxon>
        <taxon>Enterobacteriaceae</taxon>
        <taxon>Escherichia</taxon>
    </lineage>
</organism>
<dbReference type="Proteomes" id="UP000509796">
    <property type="component" value="Chromosome"/>
</dbReference>
<name>A0A0V9LQA3_ECOLX</name>
<accession>A0A0V9LQA3</accession>
<dbReference type="InterPro" id="IPR036937">
    <property type="entry name" value="Adhesion_dom_fimbrial_sf"/>
</dbReference>
<dbReference type="Proteomes" id="UP001211064">
    <property type="component" value="Unassembled WGS sequence"/>
</dbReference>
<reference evidence="2" key="2">
    <citation type="submission" date="2019-09" db="EMBL/GenBank/DDBJ databases">
        <authorList>
            <consortium name="NCBI Pathogen Detection Project"/>
        </authorList>
    </citation>
    <scope>NUCLEOTIDE SEQUENCE</scope>
    <source>
        <strain evidence="2">EC00618</strain>
    </source>
</reference>
<evidence type="ECO:0000313" key="2">
    <source>
        <dbReference type="EMBL" id="HAJ0835805.1"/>
    </source>
</evidence>
<dbReference type="InterPro" id="IPR008966">
    <property type="entry name" value="Adhesion_dom_sf"/>
</dbReference>
<reference evidence="5" key="6">
    <citation type="submission" date="2020-06" db="EMBL/GenBank/DDBJ databases">
        <authorList>
            <person name="Ramsay J.P."/>
            <person name="Colombi E."/>
            <person name="Mowlaboccus S."/>
        </authorList>
    </citation>
    <scope>NUCLEOTIDE SEQUENCE</scope>
    <source>
        <strain evidence="5">EC2</strain>
    </source>
</reference>
<protein>
    <recommendedName>
        <fullName evidence="8">Fimbrial protein</fullName>
    </recommendedName>
</protein>
<evidence type="ECO:0000313" key="3">
    <source>
        <dbReference type="EMBL" id="MDA4180643.1"/>
    </source>
</evidence>
<dbReference type="SUPFAM" id="SSF49401">
    <property type="entry name" value="Bacterial adhesins"/>
    <property type="match status" value="1"/>
</dbReference>
<proteinExistence type="predicted"/>
<evidence type="ECO:0000313" key="5">
    <source>
        <dbReference type="EMBL" id="QLG59284.1"/>
    </source>
</evidence>
<reference evidence="7" key="5">
    <citation type="submission" date="2020-06" db="EMBL/GenBank/DDBJ databases">
        <title>Identification and Characterisation of Fosfomycin Resistance in Escherichia coli Urinary Tract Infection Isolates from Australia.</title>
        <authorList>
            <person name="Mowlaboccus S."/>
            <person name="Daley D."/>
            <person name="Pang S."/>
            <person name="Gottlieb T."/>
            <person name="Nimmo G.R."/>
            <person name="George N."/>
            <person name="Korman T.M."/>
            <person name="Strietberg R."/>
            <person name="Robson J."/>
            <person name="Peachey G."/>
            <person name="Collignon P."/>
            <person name="Bradbury S."/>
            <person name="Colombi E."/>
            <person name="Ramsay J.P."/>
            <person name="Rogers B.A."/>
            <person name="Coombs G.W."/>
        </authorList>
    </citation>
    <scope>NUCLEOTIDE SEQUENCE [LARGE SCALE GENOMIC DNA]</scope>
    <source>
        <strain evidence="7">EC2</strain>
    </source>
</reference>
<reference evidence="3" key="7">
    <citation type="submission" date="2022-08" db="EMBL/GenBank/DDBJ databases">
        <title>Genome sequencing of human pathogens.</title>
        <authorList>
            <person name="Cao X."/>
        </authorList>
    </citation>
    <scope>NUCLEOTIDE SEQUENCE</scope>
    <source>
        <strain evidence="3">EC16126</strain>
    </source>
</reference>
<evidence type="ECO:0008006" key="8">
    <source>
        <dbReference type="Google" id="ProtNLM"/>
    </source>
</evidence>
<dbReference type="RefSeq" id="WP_000735752.1">
    <property type="nucleotide sequence ID" value="NZ_AP021935.1"/>
</dbReference>
<evidence type="ECO:0000313" key="6">
    <source>
        <dbReference type="Proteomes" id="UP000486847"/>
    </source>
</evidence>
<gene>
    <name evidence="4" type="ORF">F9B07_26380</name>
    <name evidence="2" type="ORF">HL563_19070</name>
    <name evidence="5" type="ORF">HX136_22155</name>
    <name evidence="3" type="ORF">NY836_25400</name>
</gene>
<keyword evidence="1" id="KW-0732">Signal</keyword>
<dbReference type="GO" id="GO:0007155">
    <property type="term" value="P:cell adhesion"/>
    <property type="evidence" value="ECO:0007669"/>
    <property type="project" value="InterPro"/>
</dbReference>
<evidence type="ECO:0000313" key="7">
    <source>
        <dbReference type="Proteomes" id="UP000509796"/>
    </source>
</evidence>
<dbReference type="Gene3D" id="2.60.40.1090">
    <property type="entry name" value="Fimbrial-type adhesion domain"/>
    <property type="match status" value="1"/>
</dbReference>
<reference evidence="5" key="4">
    <citation type="journal article" date="2020" name="Int. J. Antimicrob. Agents">
        <title>Identification and characterisation of fosfomycin resistance in Escherichia coli urinary tract infection isolates from Australia.</title>
        <authorList>
            <person name="Mowlaboccus S."/>
            <person name="Daley D."/>
            <person name="Pang S."/>
            <person name="Gottlieb T."/>
            <person name="Merlino J."/>
            <person name="Nimmo G.R."/>
            <person name="George N."/>
            <person name="Korman T.M."/>
            <person name="Streitberg R."/>
            <person name="Robson J."/>
            <person name="Peachey G."/>
            <person name="Collignon P."/>
            <person name="Bradbury S."/>
            <person name="Colombi E."/>
            <person name="Ramsay J.P."/>
            <person name="Rogers B.A."/>
            <person name="Coombs G.W."/>
        </authorList>
    </citation>
    <scope>NUCLEOTIDE SEQUENCE</scope>
    <source>
        <strain evidence="5">EC2</strain>
    </source>
</reference>
<dbReference type="EMBL" id="DABGYN010000030">
    <property type="protein sequence ID" value="HAJ0835805.1"/>
    <property type="molecule type" value="Genomic_DNA"/>
</dbReference>
<feature type="chain" id="PRO_5044056337" description="Fimbrial protein" evidence="1">
    <location>
        <begin position="22"/>
        <end position="175"/>
    </location>
</feature>
<dbReference type="Proteomes" id="UP000486847">
    <property type="component" value="Unassembled WGS sequence"/>
</dbReference>
<evidence type="ECO:0000313" key="4">
    <source>
        <dbReference type="EMBL" id="MTE92249.1"/>
    </source>
</evidence>